<evidence type="ECO:0000256" key="2">
    <source>
        <dbReference type="ARBA" id="ARBA00004728"/>
    </source>
</evidence>
<evidence type="ECO:0000256" key="1">
    <source>
        <dbReference type="ARBA" id="ARBA00004477"/>
    </source>
</evidence>
<dbReference type="PANTHER" id="PTHR10983">
    <property type="entry name" value="1-ACYLGLYCEROL-3-PHOSPHATE ACYLTRANSFERASE-RELATED"/>
    <property type="match status" value="1"/>
</dbReference>
<accession>A0A2J8K038</accession>
<dbReference type="PANTHER" id="PTHR10983:SF8">
    <property type="entry name" value="1-ACYL-SN-GLYCEROL-3-PHOSPHATE ACYLTRANSFERASE DELTA"/>
    <property type="match status" value="1"/>
</dbReference>
<evidence type="ECO:0000313" key="8">
    <source>
        <dbReference type="Proteomes" id="UP000236370"/>
    </source>
</evidence>
<keyword evidence="6" id="KW-0812">Transmembrane</keyword>
<dbReference type="AlphaFoldDB" id="A0A2J8K038"/>
<sequence length="159" mass="18335">MDLAGLLKSQFLCHLVFCYVFIASGLIINTIQLFTLLLWPINKQLFRKINCRLSYCISSQLVMLLEWWSGTECTIFTDPRAYLKYGKENAIVVLNHKFEIDFLCGWSLSERFGLLGVSQKCIPPCLTHFSGSAPPLVFLLLVIQNLQKNQQSFYLMKWS</sequence>
<keyword evidence="6" id="KW-1133">Transmembrane helix</keyword>
<keyword evidence="5" id="KW-0256">Endoplasmic reticulum</keyword>
<dbReference type="EMBL" id="NBAG03000405">
    <property type="protein sequence ID" value="PNI28369.1"/>
    <property type="molecule type" value="Genomic_DNA"/>
</dbReference>
<gene>
    <name evidence="7" type="ORF">CK820_G0042771</name>
</gene>
<name>A0A2J8K038_PANTR</name>
<dbReference type="EC" id="2.3.1.51" evidence="4"/>
<evidence type="ECO:0000256" key="3">
    <source>
        <dbReference type="ARBA" id="ARBA00005189"/>
    </source>
</evidence>
<protein>
    <recommendedName>
        <fullName evidence="4">1-acylglycerol-3-phosphate O-acyltransferase</fullName>
        <ecNumber evidence="4">2.3.1.51</ecNumber>
    </recommendedName>
</protein>
<proteinExistence type="predicted"/>
<evidence type="ECO:0000256" key="4">
    <source>
        <dbReference type="ARBA" id="ARBA00013211"/>
    </source>
</evidence>
<reference evidence="7 8" key="1">
    <citation type="submission" date="2017-12" db="EMBL/GenBank/DDBJ databases">
        <title>High-resolution comparative analysis of great ape genomes.</title>
        <authorList>
            <person name="Pollen A."/>
            <person name="Hastie A."/>
            <person name="Hormozdiari F."/>
            <person name="Dougherty M."/>
            <person name="Liu R."/>
            <person name="Chaisson M."/>
            <person name="Hoppe E."/>
            <person name="Hill C."/>
            <person name="Pang A."/>
            <person name="Hillier L."/>
            <person name="Baker C."/>
            <person name="Armstrong J."/>
            <person name="Shendure J."/>
            <person name="Paten B."/>
            <person name="Wilson R."/>
            <person name="Chao H."/>
            <person name="Schneider V."/>
            <person name="Ventura M."/>
            <person name="Kronenberg Z."/>
            <person name="Murali S."/>
            <person name="Gordon D."/>
            <person name="Cantsilieris S."/>
            <person name="Munson K."/>
            <person name="Nelson B."/>
            <person name="Raja A."/>
            <person name="Underwood J."/>
            <person name="Diekhans M."/>
            <person name="Fiddes I."/>
            <person name="Haussler D."/>
            <person name="Eichler E."/>
        </authorList>
    </citation>
    <scope>NUCLEOTIDE SEQUENCE [LARGE SCALE GENOMIC DNA]</scope>
    <source>
        <strain evidence="7">Yerkes chimp pedigree #C0471</strain>
    </source>
</reference>
<feature type="transmembrane region" description="Helical" evidence="6">
    <location>
        <begin position="12"/>
        <end position="39"/>
    </location>
</feature>
<dbReference type="GO" id="GO:0003841">
    <property type="term" value="F:1-acylglycerol-3-phosphate O-acyltransferase activity"/>
    <property type="evidence" value="ECO:0007669"/>
    <property type="project" value="UniProtKB-EC"/>
</dbReference>
<evidence type="ECO:0000256" key="6">
    <source>
        <dbReference type="SAM" id="Phobius"/>
    </source>
</evidence>
<dbReference type="Proteomes" id="UP000236370">
    <property type="component" value="Unassembled WGS sequence"/>
</dbReference>
<organism evidence="7 8">
    <name type="scientific">Pan troglodytes</name>
    <name type="common">Chimpanzee</name>
    <dbReference type="NCBI Taxonomy" id="9598"/>
    <lineage>
        <taxon>Eukaryota</taxon>
        <taxon>Metazoa</taxon>
        <taxon>Chordata</taxon>
        <taxon>Craniata</taxon>
        <taxon>Vertebrata</taxon>
        <taxon>Euteleostomi</taxon>
        <taxon>Mammalia</taxon>
        <taxon>Eutheria</taxon>
        <taxon>Euarchontoglires</taxon>
        <taxon>Primates</taxon>
        <taxon>Haplorrhini</taxon>
        <taxon>Catarrhini</taxon>
        <taxon>Hominidae</taxon>
        <taxon>Pan</taxon>
    </lineage>
</organism>
<dbReference type="GO" id="GO:0005789">
    <property type="term" value="C:endoplasmic reticulum membrane"/>
    <property type="evidence" value="ECO:0007669"/>
    <property type="project" value="UniProtKB-SubCell"/>
</dbReference>
<evidence type="ECO:0000256" key="5">
    <source>
        <dbReference type="ARBA" id="ARBA00022824"/>
    </source>
</evidence>
<comment type="pathway">
    <text evidence="2">Phospholipid metabolism; CDP-diacylglycerol biosynthesis; CDP-diacylglycerol from sn-glycerol 3-phosphate: step 2/3.</text>
</comment>
<keyword evidence="6" id="KW-0472">Membrane</keyword>
<comment type="pathway">
    <text evidence="3">Lipid metabolism.</text>
</comment>
<comment type="subcellular location">
    <subcellularLocation>
        <location evidence="1">Endoplasmic reticulum membrane</location>
        <topology evidence="1">Multi-pass membrane protein</topology>
    </subcellularLocation>
</comment>
<comment type="caution">
    <text evidence="7">The sequence shown here is derived from an EMBL/GenBank/DDBJ whole genome shotgun (WGS) entry which is preliminary data.</text>
</comment>
<evidence type="ECO:0000313" key="7">
    <source>
        <dbReference type="EMBL" id="PNI28369.1"/>
    </source>
</evidence>